<dbReference type="AlphaFoldDB" id="A0A433XHW4"/>
<proteinExistence type="predicted"/>
<reference evidence="2 3" key="1">
    <citation type="submission" date="2018-12" db="EMBL/GenBank/DDBJ databases">
        <authorList>
            <person name="Sun L."/>
            <person name="Chen Z."/>
        </authorList>
    </citation>
    <scope>NUCLEOTIDE SEQUENCE [LARGE SCALE GENOMIC DNA]</scope>
    <source>
        <strain evidence="2 3">3-5-3</strain>
    </source>
</reference>
<dbReference type="InterPro" id="IPR007077">
    <property type="entry name" value="TfoX_C"/>
</dbReference>
<dbReference type="Proteomes" id="UP000272464">
    <property type="component" value="Unassembled WGS sequence"/>
</dbReference>
<organism evidence="2 3">
    <name type="scientific">Paenibacillus zeisoli</name>
    <dbReference type="NCBI Taxonomy" id="2496267"/>
    <lineage>
        <taxon>Bacteria</taxon>
        <taxon>Bacillati</taxon>
        <taxon>Bacillota</taxon>
        <taxon>Bacilli</taxon>
        <taxon>Bacillales</taxon>
        <taxon>Paenibacillaceae</taxon>
        <taxon>Paenibacillus</taxon>
    </lineage>
</organism>
<dbReference type="PANTHER" id="PTHR36121">
    <property type="entry name" value="PROTEIN SXY"/>
    <property type="match status" value="1"/>
</dbReference>
<evidence type="ECO:0000313" key="3">
    <source>
        <dbReference type="Proteomes" id="UP000272464"/>
    </source>
</evidence>
<protein>
    <submittedName>
        <fullName evidence="2">Competence protein TfoX</fullName>
    </submittedName>
</protein>
<evidence type="ECO:0000313" key="2">
    <source>
        <dbReference type="EMBL" id="RUT33669.1"/>
    </source>
</evidence>
<dbReference type="OrthoDB" id="9796798at2"/>
<accession>A0A433XHW4</accession>
<evidence type="ECO:0000259" key="1">
    <source>
        <dbReference type="Pfam" id="PF04994"/>
    </source>
</evidence>
<comment type="caution">
    <text evidence="2">The sequence shown here is derived from an EMBL/GenBank/DDBJ whole genome shotgun (WGS) entry which is preliminary data.</text>
</comment>
<dbReference type="PANTHER" id="PTHR36121:SF1">
    <property type="entry name" value="PROTEIN SXY"/>
    <property type="match status" value="1"/>
</dbReference>
<gene>
    <name evidence="2" type="ORF">EJP77_08520</name>
</gene>
<dbReference type="RefSeq" id="WP_127198783.1">
    <property type="nucleotide sequence ID" value="NZ_RZNX01000002.1"/>
</dbReference>
<name>A0A433XHW4_9BACL</name>
<keyword evidence="3" id="KW-1185">Reference proteome</keyword>
<dbReference type="Pfam" id="PF04994">
    <property type="entry name" value="TfoX_C"/>
    <property type="match status" value="1"/>
</dbReference>
<feature type="domain" description="TfoX C-terminal" evidence="1">
    <location>
        <begin position="9"/>
        <end position="82"/>
    </location>
</feature>
<sequence>MLMKKTMGLKNIGAKTEPWLREVGVNGYNDLNRIGSVETYRRLKSMYPDKINLLALYALEAALWNIHWLELAPDVKEQLKHEAQAALANTHNSPD</sequence>
<dbReference type="InterPro" id="IPR047525">
    <property type="entry name" value="TfoX-like"/>
</dbReference>
<dbReference type="Gene3D" id="1.10.150.20">
    <property type="entry name" value="5' to 3' exonuclease, C-terminal subdomain"/>
    <property type="match status" value="1"/>
</dbReference>
<dbReference type="EMBL" id="RZNX01000002">
    <property type="protein sequence ID" value="RUT33669.1"/>
    <property type="molecule type" value="Genomic_DNA"/>
</dbReference>